<dbReference type="PROSITE" id="PS00166">
    <property type="entry name" value="ENOYL_COA_HYDRATASE"/>
    <property type="match status" value="1"/>
</dbReference>
<dbReference type="EMBL" id="AFNT02000001">
    <property type="protein sequence ID" value="ERJ07721.1"/>
    <property type="molecule type" value="Genomic_DNA"/>
</dbReference>
<reference evidence="4 5" key="1">
    <citation type="journal article" date="2011" name="J. Bacteriol.">
        <title>Genome sequence of Halorhabdus tiamatea, the first archaeon isolated from a deep-sea anoxic brine lake.</title>
        <authorList>
            <person name="Antunes A."/>
            <person name="Alam I."/>
            <person name="Bajic V.B."/>
            <person name="Stingl U."/>
        </authorList>
    </citation>
    <scope>NUCLEOTIDE SEQUENCE [LARGE SCALE GENOMIC DNA]</scope>
    <source>
        <strain evidence="4 5">SARL4B</strain>
    </source>
</reference>
<comment type="caution">
    <text evidence="4">The sequence shown here is derived from an EMBL/GenBank/DDBJ whole genome shotgun (WGS) entry which is preliminary data.</text>
</comment>
<accession>U2E745</accession>
<dbReference type="CDD" id="cd06558">
    <property type="entry name" value="crotonase-like"/>
    <property type="match status" value="1"/>
</dbReference>
<proteinExistence type="inferred from homology"/>
<dbReference type="PANTHER" id="PTHR11941">
    <property type="entry name" value="ENOYL-COA HYDRATASE-RELATED"/>
    <property type="match status" value="1"/>
</dbReference>
<dbReference type="FunFam" id="3.90.226.10:FF:000009">
    <property type="entry name" value="Carnitinyl-CoA dehydratase"/>
    <property type="match status" value="1"/>
</dbReference>
<dbReference type="EC" id="4.2.1.55" evidence="4"/>
<dbReference type="GO" id="GO:0006635">
    <property type="term" value="P:fatty acid beta-oxidation"/>
    <property type="evidence" value="ECO:0007669"/>
    <property type="project" value="TreeGrafter"/>
</dbReference>
<keyword evidence="2 4" id="KW-0456">Lyase</keyword>
<organism evidence="4 5">
    <name type="scientific">Halorhabdus tiamatea SARL4B</name>
    <dbReference type="NCBI Taxonomy" id="1033806"/>
    <lineage>
        <taxon>Archaea</taxon>
        <taxon>Methanobacteriati</taxon>
        <taxon>Methanobacteriota</taxon>
        <taxon>Stenosarchaea group</taxon>
        <taxon>Halobacteria</taxon>
        <taxon>Halobacteriales</taxon>
        <taxon>Haloarculaceae</taxon>
        <taxon>Halorhabdus</taxon>
    </lineage>
</organism>
<dbReference type="AlphaFoldDB" id="U2E745"/>
<dbReference type="InterPro" id="IPR014748">
    <property type="entry name" value="Enoyl-CoA_hydra_C"/>
</dbReference>
<dbReference type="Pfam" id="PF00378">
    <property type="entry name" value="ECH_1"/>
    <property type="match status" value="1"/>
</dbReference>
<gene>
    <name evidence="4" type="primary">hbd2</name>
    <name evidence="4" type="ORF">HLRTI_000090</name>
</gene>
<evidence type="ECO:0000256" key="1">
    <source>
        <dbReference type="ARBA" id="ARBA00005254"/>
    </source>
</evidence>
<sequence>MSDADYETLLVDVEDSVGRVTIDRPERMNAISPTLLEELADAIEGLEANDDVRAVVLAGAGDRAFSAGADLSAITEGDAVDVAELSQRGQETFAAVKECSMPVLAAIDGFCLGGGMELATHADLRIATEDAVFGQTEHNLGLMPGWGGTQRLQRIVGEGRAKEVIFTADHFDAATMAEYGFLNEVLPESEFEDRVDELAADLAAGPPIAQNLTKRAMHRGQDDIEAGLEIESRAFGLLRDTADLLEGIDAFQEDRDPEFSGE</sequence>
<dbReference type="InterPro" id="IPR018376">
    <property type="entry name" value="Enoyl-CoA_hyd/isom_CS"/>
</dbReference>
<evidence type="ECO:0000256" key="2">
    <source>
        <dbReference type="ARBA" id="ARBA00023239"/>
    </source>
</evidence>
<evidence type="ECO:0000313" key="5">
    <source>
        <dbReference type="Proteomes" id="UP000003861"/>
    </source>
</evidence>
<evidence type="ECO:0000256" key="3">
    <source>
        <dbReference type="RuleBase" id="RU003707"/>
    </source>
</evidence>
<dbReference type="Proteomes" id="UP000003861">
    <property type="component" value="Unassembled WGS sequence"/>
</dbReference>
<protein>
    <submittedName>
        <fullName evidence="4">3-hydroxyacyl-CoA dehydrogenase protein</fullName>
        <ecNumber evidence="4">4.2.1.55</ecNumber>
    </submittedName>
</protein>
<dbReference type="GO" id="GO:0016829">
    <property type="term" value="F:lyase activity"/>
    <property type="evidence" value="ECO:0007669"/>
    <property type="project" value="UniProtKB-KW"/>
</dbReference>
<dbReference type="Gene3D" id="1.10.12.10">
    <property type="entry name" value="Lyase 2-enoyl-coa Hydratase, Chain A, domain 2"/>
    <property type="match status" value="1"/>
</dbReference>
<comment type="similarity">
    <text evidence="1 3">Belongs to the enoyl-CoA hydratase/isomerase family.</text>
</comment>
<dbReference type="PANTHER" id="PTHR11941:SF54">
    <property type="entry name" value="ENOYL-COA HYDRATASE, MITOCHONDRIAL"/>
    <property type="match status" value="1"/>
</dbReference>
<dbReference type="InterPro" id="IPR001753">
    <property type="entry name" value="Enoyl-CoA_hydra/iso"/>
</dbReference>
<evidence type="ECO:0000313" key="4">
    <source>
        <dbReference type="EMBL" id="ERJ07721.1"/>
    </source>
</evidence>
<dbReference type="Gene3D" id="3.90.226.10">
    <property type="entry name" value="2-enoyl-CoA Hydratase, Chain A, domain 1"/>
    <property type="match status" value="1"/>
</dbReference>
<dbReference type="InterPro" id="IPR029045">
    <property type="entry name" value="ClpP/crotonase-like_dom_sf"/>
</dbReference>
<name>U2E745_9EURY</name>
<dbReference type="PATRIC" id="fig|1033806.13.peg.88"/>
<reference evidence="4 5" key="2">
    <citation type="journal article" date="2013" name="PLoS ONE">
        <title>INDIGO - INtegrated Data Warehouse of MIcrobial GenOmes with Examples from the Red Sea Extremophiles.</title>
        <authorList>
            <person name="Alam I."/>
            <person name="Antunes A."/>
            <person name="Kamau A.A."/>
            <person name="Ba Alawi W."/>
            <person name="Kalkatawi M."/>
            <person name="Stingl U."/>
            <person name="Bajic V.B."/>
        </authorList>
    </citation>
    <scope>NUCLEOTIDE SEQUENCE [LARGE SCALE GENOMIC DNA]</scope>
    <source>
        <strain evidence="4 5">SARL4B</strain>
    </source>
</reference>
<dbReference type="SUPFAM" id="SSF52096">
    <property type="entry name" value="ClpP/crotonase"/>
    <property type="match status" value="1"/>
</dbReference>